<dbReference type="PATRIC" id="fig|563033.4.peg.1167"/>
<gene>
    <name evidence="3" type="ORF">HMPREF0737_01174</name>
</gene>
<evidence type="ECO:0000313" key="4">
    <source>
        <dbReference type="Proteomes" id="UP000004897"/>
    </source>
</evidence>
<organism evidence="3 4">
    <name type="scientific">Rothia mucilaginosa M508</name>
    <dbReference type="NCBI Taxonomy" id="563033"/>
    <lineage>
        <taxon>Bacteria</taxon>
        <taxon>Bacillati</taxon>
        <taxon>Actinomycetota</taxon>
        <taxon>Actinomycetes</taxon>
        <taxon>Micrococcales</taxon>
        <taxon>Micrococcaceae</taxon>
        <taxon>Rothia</taxon>
    </lineage>
</organism>
<dbReference type="InterPro" id="IPR006311">
    <property type="entry name" value="TAT_signal"/>
</dbReference>
<reference evidence="3 4" key="1">
    <citation type="submission" date="2011-08" db="EMBL/GenBank/DDBJ databases">
        <title>The Genome Sequence of Rothia mucilaginosa M508.</title>
        <authorList>
            <consortium name="The Broad Institute Genome Sequencing Platform"/>
            <consortium name="The Broad Institute Genome Sequencing Center for Infectious Disease"/>
            <person name="Earl A."/>
            <person name="Ward D."/>
            <person name="Feldgarden M."/>
            <person name="Gevers D."/>
            <person name="Sibley C.D."/>
            <person name="Field T.R."/>
            <person name="Grinwis M."/>
            <person name="Eshaghurshan C.S."/>
            <person name="Surette M.G."/>
            <person name="Young S.K."/>
            <person name="Zeng Q."/>
            <person name="Gargeya S."/>
            <person name="Fitzgerald M."/>
            <person name="Haas B."/>
            <person name="Abouelleil A."/>
            <person name="Alvarado L."/>
            <person name="Arachchi H.M."/>
            <person name="Berlin A."/>
            <person name="Brown A."/>
            <person name="Chapman S.B."/>
            <person name="Chen Z."/>
            <person name="Dunbar C."/>
            <person name="Freedman E."/>
            <person name="Gearin G."/>
            <person name="Gellesch M."/>
            <person name="Goldberg J."/>
            <person name="Griggs A."/>
            <person name="Gujja S."/>
            <person name="Heiman D."/>
            <person name="Howarth C."/>
            <person name="Larson L."/>
            <person name="Lui A."/>
            <person name="MacDonald P.J.P."/>
            <person name="Montmayeur A."/>
            <person name="Murphy C."/>
            <person name="Neiman D."/>
            <person name="Pearson M."/>
            <person name="Priest M."/>
            <person name="Roberts A."/>
            <person name="Saif S."/>
            <person name="Shea T."/>
            <person name="Shenoy N."/>
            <person name="Sisk P."/>
            <person name="Stolte C."/>
            <person name="Sykes S."/>
            <person name="Wortman J."/>
            <person name="Nusbaum C."/>
            <person name="Birren B."/>
        </authorList>
    </citation>
    <scope>NUCLEOTIDE SEQUENCE [LARGE SCALE GENOMIC DNA]</scope>
    <source>
        <strain evidence="3 4">M508</strain>
    </source>
</reference>
<dbReference type="PROSITE" id="PS51318">
    <property type="entry name" value="TAT"/>
    <property type="match status" value="1"/>
</dbReference>
<dbReference type="Proteomes" id="UP000004897">
    <property type="component" value="Unassembled WGS sequence"/>
</dbReference>
<keyword evidence="2" id="KW-0732">Signal</keyword>
<evidence type="ECO:0000256" key="1">
    <source>
        <dbReference type="SAM" id="MobiDB-lite"/>
    </source>
</evidence>
<evidence type="ECO:0000313" key="3">
    <source>
        <dbReference type="EMBL" id="EHB88051.1"/>
    </source>
</evidence>
<dbReference type="AlphaFoldDB" id="G5ESB4"/>
<feature type="signal peptide" evidence="2">
    <location>
        <begin position="1"/>
        <end position="38"/>
    </location>
</feature>
<dbReference type="HOGENOM" id="CLU_541712_0_0_11"/>
<evidence type="ECO:0000256" key="2">
    <source>
        <dbReference type="SAM" id="SignalP"/>
    </source>
</evidence>
<dbReference type="EMBL" id="ACSB01000008">
    <property type="protein sequence ID" value="EHB88051.1"/>
    <property type="molecule type" value="Genomic_DNA"/>
</dbReference>
<feature type="region of interest" description="Disordered" evidence="1">
    <location>
        <begin position="129"/>
        <end position="150"/>
    </location>
</feature>
<evidence type="ECO:0008006" key="5">
    <source>
        <dbReference type="Google" id="ProtNLM"/>
    </source>
</evidence>
<sequence>MKENLMSHNAHPTRRTILTGAAWALPIIAASAAVPAYAANGVQTGTSHTIKGQANGRKTVKTFTVPAGVRELRFTLTGGAGGTVMARSQGGCGAKVTGTVSVTPGATVEIVAAAGGIGVLERVTRNGASWNESKPATGGEGYGKGGSSAAQVTVPAGPKAIIDAANPRTYGNPTAGDGAPHTHFKRSIYAASGGGSSALLVNGTVVAIAAGGGGGHVRNSSSTAPLPGSSYAISPVCGLEWVRGGSGGNAEASMGYEGAAASDAYSVEANLQIIATPGTGGSGGRGGMGAIPNSLPTGDHGLVGFGSQNKQVIHSTSTAGATGGNGFNANGADGVGAYAYQYDKNDPANLTGTATARTTSITISKNFFGYQTVVSAGGGAGYGGGGSGVANAVSAIIISQQWCNNPKNPRRAVGYVQQGGAGGAGGSYLAPSVRNGVIVGTKEAPVGPNVRVNGMAEVRFR</sequence>
<feature type="chain" id="PRO_5003476342" description="PE-PGRS family protein" evidence="2">
    <location>
        <begin position="39"/>
        <end position="461"/>
    </location>
</feature>
<protein>
    <recommendedName>
        <fullName evidence="5">PE-PGRS family protein</fullName>
    </recommendedName>
</protein>
<proteinExistence type="predicted"/>
<name>G5ESB4_9MICC</name>
<comment type="caution">
    <text evidence="3">The sequence shown here is derived from an EMBL/GenBank/DDBJ whole genome shotgun (WGS) entry which is preliminary data.</text>
</comment>
<accession>G5ESB4</accession>